<dbReference type="InterPro" id="IPR011009">
    <property type="entry name" value="Kinase-like_dom_sf"/>
</dbReference>
<dbReference type="GO" id="GO:1901031">
    <property type="term" value="P:regulation of response to reactive oxygen species"/>
    <property type="evidence" value="ECO:0007669"/>
    <property type="project" value="TreeGrafter"/>
</dbReference>
<comment type="caution">
    <text evidence="3">The sequence shown here is derived from an EMBL/GenBank/DDBJ whole genome shotgun (WGS) entry which is preliminary data.</text>
</comment>
<dbReference type="GO" id="GO:0046467">
    <property type="term" value="P:membrane lipid biosynthetic process"/>
    <property type="evidence" value="ECO:0007669"/>
    <property type="project" value="TreeGrafter"/>
</dbReference>
<dbReference type="Pfam" id="PF03109">
    <property type="entry name" value="ABC1"/>
    <property type="match status" value="1"/>
</dbReference>
<dbReference type="InterPro" id="IPR050154">
    <property type="entry name" value="UbiB_kinase"/>
</dbReference>
<accession>A0A426Y6U5</accession>
<organism evidence="3 4">
    <name type="scientific">Ensete ventricosum</name>
    <name type="common">Abyssinian banana</name>
    <name type="synonym">Musa ensete</name>
    <dbReference type="NCBI Taxonomy" id="4639"/>
    <lineage>
        <taxon>Eukaryota</taxon>
        <taxon>Viridiplantae</taxon>
        <taxon>Streptophyta</taxon>
        <taxon>Embryophyta</taxon>
        <taxon>Tracheophyta</taxon>
        <taxon>Spermatophyta</taxon>
        <taxon>Magnoliopsida</taxon>
        <taxon>Liliopsida</taxon>
        <taxon>Zingiberales</taxon>
        <taxon>Musaceae</taxon>
        <taxon>Ensete</taxon>
    </lineage>
</organism>
<gene>
    <name evidence="3" type="ORF">B296_00024026</name>
</gene>
<dbReference type="EMBL" id="AMZH03014540">
    <property type="protein sequence ID" value="RRT47469.1"/>
    <property type="molecule type" value="Genomic_DNA"/>
</dbReference>
<dbReference type="InterPro" id="IPR004147">
    <property type="entry name" value="ABC1_dom"/>
</dbReference>
<evidence type="ECO:0000256" key="1">
    <source>
        <dbReference type="ARBA" id="ARBA00009670"/>
    </source>
</evidence>
<name>A0A426Y6U5_ENSVE</name>
<dbReference type="SUPFAM" id="SSF56112">
    <property type="entry name" value="Protein kinase-like (PK-like)"/>
    <property type="match status" value="1"/>
</dbReference>
<evidence type="ECO:0000259" key="2">
    <source>
        <dbReference type="Pfam" id="PF03109"/>
    </source>
</evidence>
<evidence type="ECO:0000313" key="3">
    <source>
        <dbReference type="EMBL" id="RRT47469.1"/>
    </source>
</evidence>
<sequence>MAVLASNGYPRQHLESIFGTRRSLQDFTFSGTVSHCGFPYFGTAFPVPPATKRLPRILAKARQTESDSLVTHTSANKMVPTKDLVRKTVPSHQKPAPVNGSKMVVIGAGTSKRNSASDLVQTKKNMAPKDITFTDEVKVLPLDEGFSWANDNYNYWQRTMDIWNFVISLRIRVLFDDAKWAYIDGFTEEKQVSILGTLLNHDALAYMCIFIIDRTKVLWSLDLWFFLFSLCEFDPPPFITLSDATKNKSISLPPSVWLYFLFLQDRVPAFSPDKAKVFIERELGSPVELLFKEFEDRPIAAASLGQVFDTTVHRAVLHSGERVVVKVQRPGLKKLFDIDFSKSHYIVFWY</sequence>
<dbReference type="PANTHER" id="PTHR10566:SF113">
    <property type="entry name" value="PROTEIN ACTIVITY OF BC1 COMPLEX KINASE 7, CHLOROPLASTIC"/>
    <property type="match status" value="1"/>
</dbReference>
<dbReference type="AlphaFoldDB" id="A0A426Y6U5"/>
<protein>
    <recommendedName>
        <fullName evidence="2">ABC1 atypical kinase-like domain-containing protein</fullName>
    </recommendedName>
</protein>
<dbReference type="GO" id="GO:0016020">
    <property type="term" value="C:membrane"/>
    <property type="evidence" value="ECO:0007669"/>
    <property type="project" value="GOC"/>
</dbReference>
<dbReference type="PANTHER" id="PTHR10566">
    <property type="entry name" value="CHAPERONE-ACTIVITY OF BC1 COMPLEX CABC1 -RELATED"/>
    <property type="match status" value="1"/>
</dbReference>
<feature type="domain" description="ABC1 atypical kinase-like" evidence="2">
    <location>
        <begin position="263"/>
        <end position="347"/>
    </location>
</feature>
<proteinExistence type="inferred from homology"/>
<evidence type="ECO:0000313" key="4">
    <source>
        <dbReference type="Proteomes" id="UP000287651"/>
    </source>
</evidence>
<reference evidence="3 4" key="1">
    <citation type="journal article" date="2014" name="Agronomy (Basel)">
        <title>A Draft Genome Sequence for Ensete ventricosum, the Drought-Tolerant Tree Against Hunger.</title>
        <authorList>
            <person name="Harrison J."/>
            <person name="Moore K.A."/>
            <person name="Paszkiewicz K."/>
            <person name="Jones T."/>
            <person name="Grant M."/>
            <person name="Ambacheew D."/>
            <person name="Muzemil S."/>
            <person name="Studholme D.J."/>
        </authorList>
    </citation>
    <scope>NUCLEOTIDE SEQUENCE [LARGE SCALE GENOMIC DNA]</scope>
</reference>
<comment type="similarity">
    <text evidence="1">Belongs to the protein kinase superfamily. ADCK protein kinase family.</text>
</comment>
<dbReference type="Proteomes" id="UP000287651">
    <property type="component" value="Unassembled WGS sequence"/>
</dbReference>